<proteinExistence type="inferred from homology"/>
<evidence type="ECO:0000313" key="7">
    <source>
        <dbReference type="EMBL" id="KAJ2681119.1"/>
    </source>
</evidence>
<name>A0A9W8GFK0_9FUNG</name>
<keyword evidence="4" id="KW-0804">Transcription</keyword>
<dbReference type="GO" id="GO:2000640">
    <property type="term" value="P:positive regulation of SREBP signaling pathway"/>
    <property type="evidence" value="ECO:0007669"/>
    <property type="project" value="TreeGrafter"/>
</dbReference>
<dbReference type="PANTHER" id="PTHR28290:SF1">
    <property type="entry name" value="ENHANCER OF TRANSLATION TERMINATION 1"/>
    <property type="match status" value="1"/>
</dbReference>
<feature type="compositionally biased region" description="Acidic residues" evidence="6">
    <location>
        <begin position="335"/>
        <end position="356"/>
    </location>
</feature>
<evidence type="ECO:0000313" key="8">
    <source>
        <dbReference type="Proteomes" id="UP001151518"/>
    </source>
</evidence>
<protein>
    <submittedName>
        <fullName evidence="7">Uncharacterized protein</fullName>
    </submittedName>
</protein>
<reference evidence="7" key="1">
    <citation type="submission" date="2022-07" db="EMBL/GenBank/DDBJ databases">
        <title>Phylogenomic reconstructions and comparative analyses of Kickxellomycotina fungi.</title>
        <authorList>
            <person name="Reynolds N.K."/>
            <person name="Stajich J.E."/>
            <person name="Barry K."/>
            <person name="Grigoriev I.V."/>
            <person name="Crous P."/>
            <person name="Smith M.E."/>
        </authorList>
    </citation>
    <scope>NUCLEOTIDE SEQUENCE</scope>
    <source>
        <strain evidence="7">NRRL 3115</strain>
    </source>
</reference>
<comment type="subcellular location">
    <subcellularLocation>
        <location evidence="1">Nucleus</location>
    </subcellularLocation>
</comment>
<dbReference type="GO" id="GO:0005634">
    <property type="term" value="C:nucleus"/>
    <property type="evidence" value="ECO:0007669"/>
    <property type="project" value="UniProtKB-SubCell"/>
</dbReference>
<evidence type="ECO:0000256" key="6">
    <source>
        <dbReference type="SAM" id="MobiDB-lite"/>
    </source>
</evidence>
<comment type="similarity">
    <text evidence="2">Belongs to the ETT1 family.</text>
</comment>
<evidence type="ECO:0000256" key="5">
    <source>
        <dbReference type="ARBA" id="ARBA00023242"/>
    </source>
</evidence>
<sequence>MKKKRPMGLKARAEQSKKKSKPNQGVSDFDEENTATVMLKNEGDVTEMDELEGIFDSAMGELNDSERATTLLRGTIHECDRILRVTDEQGGAVEPRLYYIYGAALYTLSEVAELSDARAYLELAKHRLEQAREAMEPPMWRVHSTLAQTMLELATADSEIAGALESFDCALDTLAKSAPSEPVLVPETLAIVDLVFSFAERGRLPDPSMALIEWGENKLCELDAAGSETPLVSYLRARALWIRASELLEQQSEDEVPEKHKVAELLAAANGLLEDAQSGDALLLRGEIQLNLGNVQDDEEEQERFYGLAVATFRQAQENGELPEQFAQFIRDFEQGDDGGDSDDDIEDEDEDENEE</sequence>
<keyword evidence="5" id="KW-0539">Nucleus</keyword>
<gene>
    <name evidence="7" type="ORF">GGI25_000074</name>
</gene>
<evidence type="ECO:0000256" key="4">
    <source>
        <dbReference type="ARBA" id="ARBA00023163"/>
    </source>
</evidence>
<evidence type="ECO:0000256" key="3">
    <source>
        <dbReference type="ARBA" id="ARBA00023015"/>
    </source>
</evidence>
<evidence type="ECO:0000256" key="1">
    <source>
        <dbReference type="ARBA" id="ARBA00004123"/>
    </source>
</evidence>
<dbReference type="InterPro" id="IPR024318">
    <property type="entry name" value="Nro1/ETT1"/>
</dbReference>
<keyword evidence="3" id="KW-0805">Transcription regulation</keyword>
<evidence type="ECO:0000256" key="2">
    <source>
        <dbReference type="ARBA" id="ARBA00007273"/>
    </source>
</evidence>
<dbReference type="Proteomes" id="UP001151518">
    <property type="component" value="Unassembled WGS sequence"/>
</dbReference>
<organism evidence="7 8">
    <name type="scientific">Coemansia spiralis</name>
    <dbReference type="NCBI Taxonomy" id="417178"/>
    <lineage>
        <taxon>Eukaryota</taxon>
        <taxon>Fungi</taxon>
        <taxon>Fungi incertae sedis</taxon>
        <taxon>Zoopagomycota</taxon>
        <taxon>Kickxellomycotina</taxon>
        <taxon>Kickxellomycetes</taxon>
        <taxon>Kickxellales</taxon>
        <taxon>Kickxellaceae</taxon>
        <taxon>Coemansia</taxon>
    </lineage>
</organism>
<dbReference type="AlphaFoldDB" id="A0A9W8GFK0"/>
<accession>A0A9W8GFK0</accession>
<feature type="region of interest" description="Disordered" evidence="6">
    <location>
        <begin position="1"/>
        <end position="32"/>
    </location>
</feature>
<feature type="region of interest" description="Disordered" evidence="6">
    <location>
        <begin position="332"/>
        <end position="356"/>
    </location>
</feature>
<dbReference type="OrthoDB" id="5598057at2759"/>
<comment type="caution">
    <text evidence="7">The sequence shown here is derived from an EMBL/GenBank/DDBJ whole genome shotgun (WGS) entry which is preliminary data.</text>
</comment>
<dbReference type="EMBL" id="JANBTW010000001">
    <property type="protein sequence ID" value="KAJ2681119.1"/>
    <property type="molecule type" value="Genomic_DNA"/>
</dbReference>
<dbReference type="PANTHER" id="PTHR28290">
    <property type="entry name" value="ENHANCER OF TRANSLATION TERMINATION 1"/>
    <property type="match status" value="1"/>
</dbReference>
<dbReference type="Pfam" id="PF12753">
    <property type="entry name" value="Nro1"/>
    <property type="match status" value="1"/>
</dbReference>